<dbReference type="PANTHER" id="PTHR46112">
    <property type="entry name" value="AMINOPEPTIDASE"/>
    <property type="match status" value="1"/>
</dbReference>
<dbReference type="PANTHER" id="PTHR46112:SF2">
    <property type="entry name" value="XAA-PRO AMINOPEPTIDASE P-RELATED"/>
    <property type="match status" value="1"/>
</dbReference>
<accession>D3PAZ2</accession>
<evidence type="ECO:0000313" key="4">
    <source>
        <dbReference type="Proteomes" id="UP000001520"/>
    </source>
</evidence>
<dbReference type="GO" id="GO:0102009">
    <property type="term" value="F:proline dipeptidase activity"/>
    <property type="evidence" value="ECO:0007669"/>
    <property type="project" value="UniProtKB-EC"/>
</dbReference>
<dbReference type="InterPro" id="IPR029149">
    <property type="entry name" value="Creatin/AminoP/Spt16_N"/>
</dbReference>
<dbReference type="eggNOG" id="COG0006">
    <property type="taxonomic scope" value="Bacteria"/>
</dbReference>
<reference evidence="3 4" key="1">
    <citation type="journal article" date="2010" name="DNA Res.">
        <title>Bacterial lifestyle in a deep-sea hydrothermal vent chimney revealed by the genome sequence of the thermophilic bacterium Deferribacter desulfuricans SSM1.</title>
        <authorList>
            <person name="Takaki Y."/>
            <person name="Shimamura S."/>
            <person name="Nakagawa S."/>
            <person name="Fukuhara Y."/>
            <person name="Horikawa H."/>
            <person name="Ankai A."/>
            <person name="Harada T."/>
            <person name="Hosoyama A."/>
            <person name="Oguchi A."/>
            <person name="Fukui S."/>
            <person name="Fujita N."/>
            <person name="Takami H."/>
            <person name="Takai K."/>
        </authorList>
    </citation>
    <scope>NUCLEOTIDE SEQUENCE [LARGE SCALE GENOMIC DNA]</scope>
    <source>
        <strain evidence="4">DSM 14783 / JCM 11476 / NBRC 101012 / SSM1</strain>
    </source>
</reference>
<dbReference type="AlphaFoldDB" id="D3PAZ2"/>
<dbReference type="STRING" id="639282.DEFDS_0257"/>
<dbReference type="InterPro" id="IPR000587">
    <property type="entry name" value="Creatinase_N"/>
</dbReference>
<keyword evidence="3" id="KW-0378">Hydrolase</keyword>
<dbReference type="InterPro" id="IPR050659">
    <property type="entry name" value="Peptidase_M24B"/>
</dbReference>
<dbReference type="OrthoDB" id="9806388at2"/>
<name>D3PAZ2_DEFDS</name>
<sequence length="396" mass="45300">MIKTPKNELIRRLDFFKNAMNRFEPEWEIAVLFDKINIFYFTGTMQNGTLFIQRDGDSYFFIRRNFDRAVAESEFENLIPIKSFRDIHQYIKKIPETVYISKDSTPISVFERFNKYFNFKTVKSSDLAINYTRSIKSDYEMQFILEAGKIHQITKEEIVPKLLVEGMTEFDFARLLLNEMLKLGHQGITRIKSFNGELYLGNICFGENSNYFNSFDGPGGLKGVCPAVPLFGNRETILTKDMLVHVDTACGYMGYYTDKTSIYFTGKTPSHVLDQHKKCVEIQNMVAEMLKPGNTPAEIYEKVMSKLDDDFLYGFMGYKSNQVKFLGHGIGLHVDEFPAIAKGFELPLEENMVLAVEPKKSIDGVGMVGPENTYIVTKNGGKCITGTIHNIIEVFI</sequence>
<feature type="domain" description="Creatinase N-terminal" evidence="2">
    <location>
        <begin position="28"/>
        <end position="134"/>
    </location>
</feature>
<dbReference type="SUPFAM" id="SSF55920">
    <property type="entry name" value="Creatinase/aminopeptidase"/>
    <property type="match status" value="1"/>
</dbReference>
<feature type="domain" description="Peptidase M24" evidence="1">
    <location>
        <begin position="144"/>
        <end position="378"/>
    </location>
</feature>
<protein>
    <submittedName>
        <fullName evidence="3">X-Pro dipeptidase</fullName>
        <ecNumber evidence="3">3.4.13.9</ecNumber>
    </submittedName>
</protein>
<dbReference type="Pfam" id="PF01321">
    <property type="entry name" value="Creatinase_N"/>
    <property type="match status" value="1"/>
</dbReference>
<dbReference type="CDD" id="cd01066">
    <property type="entry name" value="APP_MetAP"/>
    <property type="match status" value="1"/>
</dbReference>
<dbReference type="SUPFAM" id="SSF53092">
    <property type="entry name" value="Creatinase/prolidase N-terminal domain"/>
    <property type="match status" value="1"/>
</dbReference>
<evidence type="ECO:0000313" key="3">
    <source>
        <dbReference type="EMBL" id="BAI79765.1"/>
    </source>
</evidence>
<dbReference type="HOGENOM" id="CLU_017266_10_0_0"/>
<organism evidence="3 4">
    <name type="scientific">Deferribacter desulfuricans (strain DSM 14783 / JCM 11476 / NBRC 101012 / SSM1)</name>
    <dbReference type="NCBI Taxonomy" id="639282"/>
    <lineage>
        <taxon>Bacteria</taxon>
        <taxon>Pseudomonadati</taxon>
        <taxon>Deferribacterota</taxon>
        <taxon>Deferribacteres</taxon>
        <taxon>Deferribacterales</taxon>
        <taxon>Deferribacteraceae</taxon>
        <taxon>Deferribacter</taxon>
    </lineage>
</organism>
<gene>
    <name evidence="3" type="ordered locus">DEFDS_0257</name>
</gene>
<keyword evidence="4" id="KW-1185">Reference proteome</keyword>
<keyword evidence="3" id="KW-0645">Protease</keyword>
<dbReference type="EC" id="3.4.13.9" evidence="3"/>
<dbReference type="Pfam" id="PF00557">
    <property type="entry name" value="Peptidase_M24"/>
    <property type="match status" value="1"/>
</dbReference>
<dbReference type="Gene3D" id="3.40.350.10">
    <property type="entry name" value="Creatinase/prolidase N-terminal domain"/>
    <property type="match status" value="1"/>
</dbReference>
<dbReference type="InterPro" id="IPR000994">
    <property type="entry name" value="Pept_M24"/>
</dbReference>
<dbReference type="Proteomes" id="UP000001520">
    <property type="component" value="Chromosome"/>
</dbReference>
<keyword evidence="3" id="KW-0224">Dipeptidase</keyword>
<dbReference type="EMBL" id="AP011529">
    <property type="protein sequence ID" value="BAI79765.1"/>
    <property type="molecule type" value="Genomic_DNA"/>
</dbReference>
<evidence type="ECO:0000259" key="1">
    <source>
        <dbReference type="Pfam" id="PF00557"/>
    </source>
</evidence>
<dbReference type="Gene3D" id="3.90.230.10">
    <property type="entry name" value="Creatinase/methionine aminopeptidase superfamily"/>
    <property type="match status" value="1"/>
</dbReference>
<proteinExistence type="predicted"/>
<evidence type="ECO:0000259" key="2">
    <source>
        <dbReference type="Pfam" id="PF01321"/>
    </source>
</evidence>
<dbReference type="KEGG" id="ddf:DEFDS_0257"/>
<dbReference type="InterPro" id="IPR036005">
    <property type="entry name" value="Creatinase/aminopeptidase-like"/>
</dbReference>
<dbReference type="RefSeq" id="WP_013007013.1">
    <property type="nucleotide sequence ID" value="NC_013939.1"/>
</dbReference>